<proteinExistence type="predicted"/>
<reference evidence="1 2" key="1">
    <citation type="journal article" date="2019" name="Int. J. Syst. Evol. Microbiol.">
        <title>The Global Catalogue of Microorganisms (GCM) 10K type strain sequencing project: providing services to taxonomists for standard genome sequencing and annotation.</title>
        <authorList>
            <consortium name="The Broad Institute Genomics Platform"/>
            <consortium name="The Broad Institute Genome Sequencing Center for Infectious Disease"/>
            <person name="Wu L."/>
            <person name="Ma J."/>
        </authorList>
    </citation>
    <scope>NUCLEOTIDE SEQUENCE [LARGE SCALE GENOMIC DNA]</scope>
    <source>
        <strain evidence="1 2">JCM 9088</strain>
    </source>
</reference>
<protein>
    <submittedName>
        <fullName evidence="1">Uncharacterized protein</fullName>
    </submittedName>
</protein>
<keyword evidence="2" id="KW-1185">Reference proteome</keyword>
<dbReference type="EMBL" id="BAAAUD010000115">
    <property type="protein sequence ID" value="GAA2974798.1"/>
    <property type="molecule type" value="Genomic_DNA"/>
</dbReference>
<evidence type="ECO:0000313" key="2">
    <source>
        <dbReference type="Proteomes" id="UP001500403"/>
    </source>
</evidence>
<organism evidence="1 2">
    <name type="scientific">Streptomyces enissocaesilis</name>
    <dbReference type="NCBI Taxonomy" id="332589"/>
    <lineage>
        <taxon>Bacteria</taxon>
        <taxon>Bacillati</taxon>
        <taxon>Actinomycetota</taxon>
        <taxon>Actinomycetes</taxon>
        <taxon>Kitasatosporales</taxon>
        <taxon>Streptomycetaceae</taxon>
        <taxon>Streptomyces</taxon>
        <taxon>Streptomyces rochei group</taxon>
    </lineage>
</organism>
<evidence type="ECO:0000313" key="1">
    <source>
        <dbReference type="EMBL" id="GAA2974798.1"/>
    </source>
</evidence>
<gene>
    <name evidence="1" type="ORF">GCM10010446_68800</name>
</gene>
<name>A0ABN3XNX7_9ACTN</name>
<dbReference type="Proteomes" id="UP001500403">
    <property type="component" value="Unassembled WGS sequence"/>
</dbReference>
<comment type="caution">
    <text evidence="1">The sequence shown here is derived from an EMBL/GenBank/DDBJ whole genome shotgun (WGS) entry which is preliminary data.</text>
</comment>
<accession>A0ABN3XNX7</accession>
<sequence length="134" mass="13564">MGGASGKPVTPCSLRLDRRKSWNDALTVADNQALYGAYAAYFTRQVEAQADPSKQVSDVLMDTQAGRAKAYFFPRATTDVIVDILSTVDDPVDGKPACHGNCERSGGGCPASVTVGAGSPAATGGGGVGDGAGP</sequence>